<dbReference type="Proteomes" id="UP000287166">
    <property type="component" value="Unassembled WGS sequence"/>
</dbReference>
<accession>A0A401H5J7</accession>
<feature type="compositionally biased region" description="Basic and acidic residues" evidence="1">
    <location>
        <begin position="85"/>
        <end position="99"/>
    </location>
</feature>
<sequence length="191" mass="22056">MSLLSRLYLTRSVGVERALRPPVICTSRRYSQNGEGNHLTRDRHRDGHHGNTPTSDGQGEHDEGHLSSGDESISLQKSSSSTRARAPETERQTENADEALSPHECLKRLWYTRDRIAFALGFEGSNWSEMKHEMEKQPDFDWPRYAHKSLARWQVPLEEFRHILSMPDDFDDPADIDRLPALVKFSCRREK</sequence>
<dbReference type="InParanoid" id="A0A401H5J7"/>
<organism evidence="2 3">
    <name type="scientific">Sparassis crispa</name>
    <dbReference type="NCBI Taxonomy" id="139825"/>
    <lineage>
        <taxon>Eukaryota</taxon>
        <taxon>Fungi</taxon>
        <taxon>Dikarya</taxon>
        <taxon>Basidiomycota</taxon>
        <taxon>Agaricomycotina</taxon>
        <taxon>Agaricomycetes</taxon>
        <taxon>Polyporales</taxon>
        <taxon>Sparassidaceae</taxon>
        <taxon>Sparassis</taxon>
    </lineage>
</organism>
<dbReference type="EMBL" id="BFAD01000017">
    <property type="protein sequence ID" value="GBE89694.1"/>
    <property type="molecule type" value="Genomic_DNA"/>
</dbReference>
<dbReference type="GeneID" id="38786611"/>
<evidence type="ECO:0000256" key="1">
    <source>
        <dbReference type="SAM" id="MobiDB-lite"/>
    </source>
</evidence>
<feature type="compositionally biased region" description="Polar residues" evidence="1">
    <location>
        <begin position="69"/>
        <end position="83"/>
    </location>
</feature>
<gene>
    <name evidence="2" type="ORF">SCP_1700180</name>
</gene>
<protein>
    <submittedName>
        <fullName evidence="2">Uncharacterized protein</fullName>
    </submittedName>
</protein>
<comment type="caution">
    <text evidence="2">The sequence shown here is derived from an EMBL/GenBank/DDBJ whole genome shotgun (WGS) entry which is preliminary data.</text>
</comment>
<evidence type="ECO:0000313" key="2">
    <source>
        <dbReference type="EMBL" id="GBE89694.1"/>
    </source>
</evidence>
<reference evidence="2 3" key="1">
    <citation type="journal article" date="2018" name="Sci. Rep.">
        <title>Genome sequence of the cauliflower mushroom Sparassis crispa (Hanabiratake) and its association with beneficial usage.</title>
        <authorList>
            <person name="Kiyama R."/>
            <person name="Furutani Y."/>
            <person name="Kawaguchi K."/>
            <person name="Nakanishi T."/>
        </authorList>
    </citation>
    <scope>NUCLEOTIDE SEQUENCE [LARGE SCALE GENOMIC DNA]</scope>
</reference>
<evidence type="ECO:0000313" key="3">
    <source>
        <dbReference type="Proteomes" id="UP000287166"/>
    </source>
</evidence>
<dbReference type="RefSeq" id="XP_027620607.1">
    <property type="nucleotide sequence ID" value="XM_027764806.1"/>
</dbReference>
<proteinExistence type="predicted"/>
<keyword evidence="3" id="KW-1185">Reference proteome</keyword>
<feature type="compositionally biased region" description="Basic and acidic residues" evidence="1">
    <location>
        <begin position="38"/>
        <end position="49"/>
    </location>
</feature>
<name>A0A401H5J7_9APHY</name>
<dbReference type="AlphaFoldDB" id="A0A401H5J7"/>
<feature type="region of interest" description="Disordered" evidence="1">
    <location>
        <begin position="28"/>
        <end position="99"/>
    </location>
</feature>